<dbReference type="CDD" id="cd09130">
    <property type="entry name" value="PLDc_unchar2_2"/>
    <property type="match status" value="1"/>
</dbReference>
<dbReference type="RefSeq" id="WP_035724433.1">
    <property type="nucleotide sequence ID" value="NZ_BAVS01000017.1"/>
</dbReference>
<evidence type="ECO:0000313" key="3">
    <source>
        <dbReference type="Proteomes" id="UP000019102"/>
    </source>
</evidence>
<dbReference type="Proteomes" id="UP000019102">
    <property type="component" value="Unassembled WGS sequence"/>
</dbReference>
<dbReference type="PANTHER" id="PTHR21248:SF22">
    <property type="entry name" value="PHOSPHOLIPASE D"/>
    <property type="match status" value="1"/>
</dbReference>
<protein>
    <recommendedName>
        <fullName evidence="1">Phospholipase D-like domain-containing protein</fullName>
    </recommendedName>
</protein>
<dbReference type="OrthoDB" id="92272at2"/>
<proteinExistence type="predicted"/>
<dbReference type="GO" id="GO:0006793">
    <property type="term" value="P:phosphorus metabolic process"/>
    <property type="evidence" value="ECO:0007669"/>
    <property type="project" value="UniProtKB-ARBA"/>
</dbReference>
<dbReference type="eggNOG" id="COG1502">
    <property type="taxonomic scope" value="Bacteria"/>
</dbReference>
<feature type="domain" description="Phospholipase D-like" evidence="1">
    <location>
        <begin position="314"/>
        <end position="450"/>
    </location>
</feature>
<gene>
    <name evidence="2" type="ORF">JCM21714_3085</name>
</gene>
<keyword evidence="3" id="KW-1185">Reference proteome</keyword>
<dbReference type="Gene3D" id="3.30.870.10">
    <property type="entry name" value="Endonuclease Chain A"/>
    <property type="match status" value="2"/>
</dbReference>
<dbReference type="Pfam" id="PF13091">
    <property type="entry name" value="PLDc_2"/>
    <property type="match status" value="1"/>
</dbReference>
<sequence length="487" mass="55976">MKRWFKRKRFWVILFILIYASIITYHQLKPLPNNIAYRGESHIIGHNDIEFLYDLTYQKDGSNKYDQEIFNEVYQTIEEAEHFLILDFFMMNESSSSGQDFPNISETLSKKLVQQKEKYPNLKVVFITDPINTTYSSHMAQHIKPLKDAGIEVVYTDLERLRDPNPLYSGIWRMVFQWFGQEGNGWVPPNPFGSETPDVTVRSYLKLLNIKANHRKVIVSENNGLILSANPHDASGYHSNIGFKVKGNILKDIIESEKAVASFSGGNLDAFPNLQDLEAIDFSSKAVAEDSAKVQLVTEQQIQQATIESIIHTKKDDEIWLGMFYLADRDVVDALKNAADRNVKIHLILDPNQNAFGNEKIGLPNIPIASELVAENKENITVKWYETNKEQYHSKILFVKTEESGSIVAGSSNFTSRNLNNYNLESNLYITSRSDTAIIKDVESYFHRIWNNEDGIYTVEYDKYADSMPIIKRVVYTLQKITMFTTY</sequence>
<dbReference type="EMBL" id="BAVS01000017">
    <property type="protein sequence ID" value="GAE93963.1"/>
    <property type="molecule type" value="Genomic_DNA"/>
</dbReference>
<evidence type="ECO:0000313" key="2">
    <source>
        <dbReference type="EMBL" id="GAE93963.1"/>
    </source>
</evidence>
<comment type="caution">
    <text evidence="2">The sequence shown here is derived from an EMBL/GenBank/DDBJ whole genome shotgun (WGS) entry which is preliminary data.</text>
</comment>
<dbReference type="STRING" id="1298598.JCM21714_3085"/>
<dbReference type="AlphaFoldDB" id="W4VMD5"/>
<evidence type="ECO:0000259" key="1">
    <source>
        <dbReference type="Pfam" id="PF13091"/>
    </source>
</evidence>
<organism evidence="2 3">
    <name type="scientific">Gracilibacillus boraciitolerans JCM 21714</name>
    <dbReference type="NCBI Taxonomy" id="1298598"/>
    <lineage>
        <taxon>Bacteria</taxon>
        <taxon>Bacillati</taxon>
        <taxon>Bacillota</taxon>
        <taxon>Bacilli</taxon>
        <taxon>Bacillales</taxon>
        <taxon>Bacillaceae</taxon>
        <taxon>Gracilibacillus</taxon>
    </lineage>
</organism>
<dbReference type="InterPro" id="IPR025202">
    <property type="entry name" value="PLD-like_dom"/>
</dbReference>
<accession>W4VMD5</accession>
<name>W4VMD5_9BACI</name>
<dbReference type="PANTHER" id="PTHR21248">
    <property type="entry name" value="CARDIOLIPIN SYNTHASE"/>
    <property type="match status" value="1"/>
</dbReference>
<dbReference type="SUPFAM" id="SSF56024">
    <property type="entry name" value="Phospholipase D/nuclease"/>
    <property type="match status" value="2"/>
</dbReference>
<reference evidence="2 3" key="1">
    <citation type="journal article" date="2014" name="Genome Announc.">
        <title>Draft Genome Sequence of the Boron-Tolerant and Moderately Halotolerant Bacterium Gracilibacillus boraciitolerans JCM 21714T.</title>
        <authorList>
            <person name="Ahmed I."/>
            <person name="Oshima K."/>
            <person name="Suda W."/>
            <person name="Kitamura K."/>
            <person name="Iida T."/>
            <person name="Ohmori Y."/>
            <person name="Fujiwara T."/>
            <person name="Hattori M."/>
            <person name="Ohkuma M."/>
        </authorList>
    </citation>
    <scope>NUCLEOTIDE SEQUENCE [LARGE SCALE GENOMIC DNA]</scope>
    <source>
        <strain evidence="2 3">JCM 21714</strain>
    </source>
</reference>
<dbReference type="CDD" id="cd09129">
    <property type="entry name" value="PLDc_unchar2_1"/>
    <property type="match status" value="1"/>
</dbReference>